<accession>A0AB39W4Q9</accession>
<name>A0AB39W4Q9_9FLAO</name>
<organism evidence="1">
    <name type="scientific">Flavobacterium sp. WC2409</name>
    <dbReference type="NCBI Taxonomy" id="3234139"/>
    <lineage>
        <taxon>Bacteria</taxon>
        <taxon>Pseudomonadati</taxon>
        <taxon>Bacteroidota</taxon>
        <taxon>Flavobacteriia</taxon>
        <taxon>Flavobacteriales</taxon>
        <taxon>Flavobacteriaceae</taxon>
        <taxon>Flavobacterium</taxon>
    </lineage>
</organism>
<dbReference type="EMBL" id="CP165625">
    <property type="protein sequence ID" value="XDU96292.1"/>
    <property type="molecule type" value="Genomic_DNA"/>
</dbReference>
<dbReference type="RefSeq" id="WP_369753533.1">
    <property type="nucleotide sequence ID" value="NZ_CP165625.1"/>
</dbReference>
<evidence type="ECO:0008006" key="2">
    <source>
        <dbReference type="Google" id="ProtNLM"/>
    </source>
</evidence>
<gene>
    <name evidence="1" type="ORF">AB3G34_04090</name>
</gene>
<sequence>MKLKKPTEDFIDEILKLYSVEEGDELNENLLKLFKTFNDDKNKFNVLIKVASLNKIYSTAIVNINPVVEQIIKISSAESSPKTMTDYIAFVDKISKVNWTNGKGKCFERNNLSFSSKYVHFLSDFEIPIYDSYIWIIINGYLGQRNNEKISFENPRNFKGFYATFEKFKKDLGLEKYSNYVIDKFLWQYGKKLIREIENEMLIDLEQAKSELKKRIKASR</sequence>
<proteinExistence type="predicted"/>
<evidence type="ECO:0000313" key="1">
    <source>
        <dbReference type="EMBL" id="XDU96292.1"/>
    </source>
</evidence>
<reference evidence="1" key="1">
    <citation type="submission" date="2024-07" db="EMBL/GenBank/DDBJ databases">
        <authorList>
            <person name="Biller S.J."/>
        </authorList>
    </citation>
    <scope>NUCLEOTIDE SEQUENCE</scope>
    <source>
        <strain evidence="1">WC2409</strain>
    </source>
</reference>
<protein>
    <recommendedName>
        <fullName evidence="2">Restriction endonuclease</fullName>
    </recommendedName>
</protein>
<dbReference type="AlphaFoldDB" id="A0AB39W4Q9"/>